<proteinExistence type="predicted"/>
<feature type="non-terminal residue" evidence="2">
    <location>
        <position position="1"/>
    </location>
</feature>
<sequence length="76" mass="8342">KIGVMLIKAAAGLLNQFSSENVIVARIGGDEFVVFVTSTTEKEVNQLVALIKSKIDDYNQKNESMSIELCPLLRTV</sequence>
<reference evidence="2" key="1">
    <citation type="journal article" date="2018" name="Genome Biol.">
        <title>SKESA: strategic k-mer extension for scrupulous assemblies.</title>
        <authorList>
            <person name="Souvorov A."/>
            <person name="Agarwala R."/>
            <person name="Lipman D.J."/>
        </authorList>
    </citation>
    <scope>NUCLEOTIDE SEQUENCE</scope>
    <source>
        <strain evidence="2">N26921</strain>
    </source>
</reference>
<dbReference type="SUPFAM" id="SSF55073">
    <property type="entry name" value="Nucleotide cyclase"/>
    <property type="match status" value="1"/>
</dbReference>
<feature type="domain" description="GGDEF" evidence="1">
    <location>
        <begin position="1"/>
        <end position="76"/>
    </location>
</feature>
<organism evidence="2">
    <name type="scientific">Salmonella enterica subsp. enterica serovar Typhimurium var. 5-</name>
    <dbReference type="NCBI Taxonomy" id="1620419"/>
    <lineage>
        <taxon>Bacteria</taxon>
        <taxon>Pseudomonadati</taxon>
        <taxon>Pseudomonadota</taxon>
        <taxon>Gammaproteobacteria</taxon>
        <taxon>Enterobacterales</taxon>
        <taxon>Enterobacteriaceae</taxon>
        <taxon>Salmonella</taxon>
    </lineage>
</organism>
<dbReference type="Pfam" id="PF00990">
    <property type="entry name" value="GGDEF"/>
    <property type="match status" value="1"/>
</dbReference>
<dbReference type="EMBL" id="DAATVL010000128">
    <property type="protein sequence ID" value="HAF0292681.1"/>
    <property type="molecule type" value="Genomic_DNA"/>
</dbReference>
<evidence type="ECO:0000259" key="1">
    <source>
        <dbReference type="PROSITE" id="PS50887"/>
    </source>
</evidence>
<gene>
    <name evidence="2" type="ORF">G9C53_005094</name>
</gene>
<dbReference type="InterPro" id="IPR000160">
    <property type="entry name" value="GGDEF_dom"/>
</dbReference>
<comment type="caution">
    <text evidence="2">The sequence shown here is derived from an EMBL/GenBank/DDBJ whole genome shotgun (WGS) entry which is preliminary data.</text>
</comment>
<dbReference type="PROSITE" id="PS50887">
    <property type="entry name" value="GGDEF"/>
    <property type="match status" value="1"/>
</dbReference>
<reference evidence="2" key="2">
    <citation type="submission" date="2018-07" db="EMBL/GenBank/DDBJ databases">
        <authorList>
            <consortium name="NCBI Pathogen Detection Project"/>
        </authorList>
    </citation>
    <scope>NUCLEOTIDE SEQUENCE</scope>
    <source>
        <strain evidence="2">N26921</strain>
    </source>
</reference>
<evidence type="ECO:0000313" key="2">
    <source>
        <dbReference type="EMBL" id="HAF0292681.1"/>
    </source>
</evidence>
<dbReference type="InterPro" id="IPR043128">
    <property type="entry name" value="Rev_trsase/Diguanyl_cyclase"/>
</dbReference>
<accession>A0A740PS54</accession>
<dbReference type="InterPro" id="IPR029787">
    <property type="entry name" value="Nucleotide_cyclase"/>
</dbReference>
<name>A0A740PS54_SALTM</name>
<dbReference type="AlphaFoldDB" id="A0A740PS54"/>
<protein>
    <submittedName>
        <fullName evidence="2">Diguanylate cyclase</fullName>
    </submittedName>
</protein>
<dbReference type="Gene3D" id="3.30.70.270">
    <property type="match status" value="1"/>
</dbReference>